<protein>
    <submittedName>
        <fullName evidence="1">Uncharacterized protein</fullName>
    </submittedName>
</protein>
<keyword evidence="2" id="KW-1185">Reference proteome</keyword>
<reference evidence="1 2" key="1">
    <citation type="journal article" date="2018" name="Science">
        <title>The opium poppy genome and morphinan production.</title>
        <authorList>
            <person name="Guo L."/>
            <person name="Winzer T."/>
            <person name="Yang X."/>
            <person name="Li Y."/>
            <person name="Ning Z."/>
            <person name="He Z."/>
            <person name="Teodor R."/>
            <person name="Lu Y."/>
            <person name="Bowser T.A."/>
            <person name="Graham I.A."/>
            <person name="Ye K."/>
        </authorList>
    </citation>
    <scope>NUCLEOTIDE SEQUENCE [LARGE SCALE GENOMIC DNA]</scope>
    <source>
        <strain evidence="2">cv. HN1</strain>
        <tissue evidence="1">Leaves</tissue>
    </source>
</reference>
<evidence type="ECO:0000313" key="2">
    <source>
        <dbReference type="Proteomes" id="UP000316621"/>
    </source>
</evidence>
<accession>A0A4Y7KJM3</accession>
<dbReference type="Gramene" id="RZC72085">
    <property type="protein sequence ID" value="RZC72085"/>
    <property type="gene ID" value="C5167_035615"/>
</dbReference>
<dbReference type="Proteomes" id="UP000316621">
    <property type="component" value="Chromosome 7"/>
</dbReference>
<sequence length="66" mass="7492">MLTGYMEWNEAGIKAQQLISAGVSRNMWKTLQQYGVLSPNLGKIFNGYLHNNEKLNPSLPRQEGVR</sequence>
<proteinExistence type="predicted"/>
<dbReference type="AlphaFoldDB" id="A0A4Y7KJM3"/>
<dbReference type="EMBL" id="CM010721">
    <property type="protein sequence ID" value="RZC72085.1"/>
    <property type="molecule type" value="Genomic_DNA"/>
</dbReference>
<gene>
    <name evidence="1" type="ORF">C5167_035615</name>
</gene>
<name>A0A4Y7KJM3_PAPSO</name>
<organism evidence="1 2">
    <name type="scientific">Papaver somniferum</name>
    <name type="common">Opium poppy</name>
    <dbReference type="NCBI Taxonomy" id="3469"/>
    <lineage>
        <taxon>Eukaryota</taxon>
        <taxon>Viridiplantae</taxon>
        <taxon>Streptophyta</taxon>
        <taxon>Embryophyta</taxon>
        <taxon>Tracheophyta</taxon>
        <taxon>Spermatophyta</taxon>
        <taxon>Magnoliopsida</taxon>
        <taxon>Ranunculales</taxon>
        <taxon>Papaveraceae</taxon>
        <taxon>Papaveroideae</taxon>
        <taxon>Papaver</taxon>
    </lineage>
</organism>
<evidence type="ECO:0000313" key="1">
    <source>
        <dbReference type="EMBL" id="RZC72085.1"/>
    </source>
</evidence>